<keyword evidence="1" id="KW-0812">Transmembrane</keyword>
<dbReference type="AlphaFoldDB" id="A0A919N287"/>
<proteinExistence type="predicted"/>
<name>A0A919N287_9ACTN</name>
<gene>
    <name evidence="2" type="ORF">Ari01nite_63670</name>
</gene>
<evidence type="ECO:0000313" key="2">
    <source>
        <dbReference type="EMBL" id="GIE98902.1"/>
    </source>
</evidence>
<dbReference type="Proteomes" id="UP000636960">
    <property type="component" value="Unassembled WGS sequence"/>
</dbReference>
<keyword evidence="1" id="KW-1133">Transmembrane helix</keyword>
<reference evidence="2" key="1">
    <citation type="submission" date="2021-01" db="EMBL/GenBank/DDBJ databases">
        <title>Whole genome shotgun sequence of Actinoplanes rishiriensis NBRC 108556.</title>
        <authorList>
            <person name="Komaki H."/>
            <person name="Tamura T."/>
        </authorList>
    </citation>
    <scope>NUCLEOTIDE SEQUENCE</scope>
    <source>
        <strain evidence="2">NBRC 108556</strain>
    </source>
</reference>
<organism evidence="2 3">
    <name type="scientific">Paractinoplanes rishiriensis</name>
    <dbReference type="NCBI Taxonomy" id="1050105"/>
    <lineage>
        <taxon>Bacteria</taxon>
        <taxon>Bacillati</taxon>
        <taxon>Actinomycetota</taxon>
        <taxon>Actinomycetes</taxon>
        <taxon>Micromonosporales</taxon>
        <taxon>Micromonosporaceae</taxon>
        <taxon>Paractinoplanes</taxon>
    </lineage>
</organism>
<keyword evidence="1" id="KW-0472">Membrane</keyword>
<feature type="transmembrane region" description="Helical" evidence="1">
    <location>
        <begin position="34"/>
        <end position="62"/>
    </location>
</feature>
<accession>A0A919N287</accession>
<protein>
    <submittedName>
        <fullName evidence="2">Uncharacterized protein</fullName>
    </submittedName>
</protein>
<evidence type="ECO:0000313" key="3">
    <source>
        <dbReference type="Proteomes" id="UP000636960"/>
    </source>
</evidence>
<dbReference type="EMBL" id="BOMV01000066">
    <property type="protein sequence ID" value="GIE98902.1"/>
    <property type="molecule type" value="Genomic_DNA"/>
</dbReference>
<sequence length="67" mass="7021">MRPSLPTGEHVTQVTLAGVAGRWTSRLGGISVPLYVTGFLITPGVGGWVLLSASVIMIMGIITRRDG</sequence>
<keyword evidence="3" id="KW-1185">Reference proteome</keyword>
<comment type="caution">
    <text evidence="2">The sequence shown here is derived from an EMBL/GenBank/DDBJ whole genome shotgun (WGS) entry which is preliminary data.</text>
</comment>
<evidence type="ECO:0000256" key="1">
    <source>
        <dbReference type="SAM" id="Phobius"/>
    </source>
</evidence>